<keyword evidence="8" id="KW-0206">Cytoskeleton</keyword>
<dbReference type="GO" id="GO:0007018">
    <property type="term" value="P:microtubule-based movement"/>
    <property type="evidence" value="ECO:0007669"/>
    <property type="project" value="InterPro"/>
</dbReference>
<keyword evidence="14" id="KW-1185">Reference proteome</keyword>
<evidence type="ECO:0000259" key="12">
    <source>
        <dbReference type="PROSITE" id="PS50067"/>
    </source>
</evidence>
<dbReference type="InterPro" id="IPR001752">
    <property type="entry name" value="Kinesin_motor_dom"/>
</dbReference>
<dbReference type="FunFam" id="3.40.850.10:FF:000009">
    <property type="entry name" value="Kinesin-like protein"/>
    <property type="match status" value="1"/>
</dbReference>
<comment type="subcellular location">
    <subcellularLocation>
        <location evidence="1">Cytoplasm</location>
        <location evidence="1">Cytoskeleton</location>
    </subcellularLocation>
</comment>
<dbReference type="Ensembl" id="ENSOKIT00005125232.1">
    <property type="protein sequence ID" value="ENSOKIP00005117134.1"/>
    <property type="gene ID" value="ENSOKIG00005050671.1"/>
</dbReference>
<dbReference type="GO" id="GO:0005524">
    <property type="term" value="F:ATP binding"/>
    <property type="evidence" value="ECO:0007669"/>
    <property type="project" value="UniProtKB-UniRule"/>
</dbReference>
<dbReference type="InterPro" id="IPR059182">
    <property type="entry name" value="Khc_C"/>
</dbReference>
<evidence type="ECO:0000256" key="9">
    <source>
        <dbReference type="PROSITE-ProRule" id="PRU00283"/>
    </source>
</evidence>
<keyword evidence="7 9" id="KW-0505">Motor protein</keyword>
<dbReference type="Gene3D" id="3.40.850.10">
    <property type="entry name" value="Kinesin motor domain"/>
    <property type="match status" value="1"/>
</dbReference>
<comment type="similarity">
    <text evidence="9 10">Belongs to the TRAFAC class myosin-kinesin ATPase superfamily. Kinesin family.</text>
</comment>
<keyword evidence="6 11" id="KW-0175">Coiled coil</keyword>
<evidence type="ECO:0000256" key="3">
    <source>
        <dbReference type="ARBA" id="ARBA00022701"/>
    </source>
</evidence>
<evidence type="ECO:0000256" key="1">
    <source>
        <dbReference type="ARBA" id="ARBA00004245"/>
    </source>
</evidence>
<evidence type="ECO:0000256" key="2">
    <source>
        <dbReference type="ARBA" id="ARBA00022490"/>
    </source>
</evidence>
<keyword evidence="2" id="KW-0963">Cytoplasm</keyword>
<evidence type="ECO:0000256" key="7">
    <source>
        <dbReference type="ARBA" id="ARBA00023175"/>
    </source>
</evidence>
<feature type="coiled-coil region" evidence="11">
    <location>
        <begin position="332"/>
        <end position="373"/>
    </location>
</feature>
<reference evidence="13" key="2">
    <citation type="submission" date="2025-09" db="UniProtKB">
        <authorList>
            <consortium name="Ensembl"/>
        </authorList>
    </citation>
    <scope>IDENTIFICATION</scope>
</reference>
<feature type="coiled-coil region" evidence="11">
    <location>
        <begin position="594"/>
        <end position="677"/>
    </location>
</feature>
<evidence type="ECO:0000256" key="8">
    <source>
        <dbReference type="ARBA" id="ARBA00023212"/>
    </source>
</evidence>
<feature type="coiled-coil region" evidence="11">
    <location>
        <begin position="410"/>
        <end position="437"/>
    </location>
</feature>
<dbReference type="PROSITE" id="PS00411">
    <property type="entry name" value="KINESIN_MOTOR_1"/>
    <property type="match status" value="1"/>
</dbReference>
<gene>
    <name evidence="13" type="primary">KIF5A</name>
    <name evidence="13" type="synonym">LOC109869397</name>
</gene>
<dbReference type="SMART" id="SM00129">
    <property type="entry name" value="KISc"/>
    <property type="match status" value="1"/>
</dbReference>
<feature type="coiled-coil region" evidence="11">
    <location>
        <begin position="819"/>
        <end position="874"/>
    </location>
</feature>
<organism evidence="13 14">
    <name type="scientific">Oncorhynchus kisutch</name>
    <name type="common">Coho salmon</name>
    <name type="synonym">Salmo kisutch</name>
    <dbReference type="NCBI Taxonomy" id="8019"/>
    <lineage>
        <taxon>Eukaryota</taxon>
        <taxon>Metazoa</taxon>
        <taxon>Chordata</taxon>
        <taxon>Craniata</taxon>
        <taxon>Vertebrata</taxon>
        <taxon>Euteleostomi</taxon>
        <taxon>Actinopterygii</taxon>
        <taxon>Neopterygii</taxon>
        <taxon>Teleostei</taxon>
        <taxon>Protacanthopterygii</taxon>
        <taxon>Salmoniformes</taxon>
        <taxon>Salmonidae</taxon>
        <taxon>Salmoninae</taxon>
        <taxon>Oncorhynchus</taxon>
    </lineage>
</organism>
<dbReference type="SUPFAM" id="SSF52540">
    <property type="entry name" value="P-loop containing nucleoside triphosphate hydrolases"/>
    <property type="match status" value="1"/>
</dbReference>
<feature type="coiled-coil region" evidence="11">
    <location>
        <begin position="487"/>
        <end position="542"/>
    </location>
</feature>
<dbReference type="GeneTree" id="ENSGT00940000159439"/>
<dbReference type="Proteomes" id="UP000694557">
    <property type="component" value="Unassembled WGS sequence"/>
</dbReference>
<dbReference type="Pfam" id="PF00225">
    <property type="entry name" value="Kinesin"/>
    <property type="match status" value="1"/>
</dbReference>
<accession>A0A8C7LFK5</accession>
<dbReference type="GO" id="GO:0008017">
    <property type="term" value="F:microtubule binding"/>
    <property type="evidence" value="ECO:0007669"/>
    <property type="project" value="InterPro"/>
</dbReference>
<dbReference type="AlphaFoldDB" id="A0A8C7LFK5"/>
<evidence type="ECO:0000256" key="5">
    <source>
        <dbReference type="ARBA" id="ARBA00022840"/>
    </source>
</evidence>
<dbReference type="InterPro" id="IPR027417">
    <property type="entry name" value="P-loop_NTPase"/>
</dbReference>
<keyword evidence="3 10" id="KW-0493">Microtubule</keyword>
<feature type="domain" description="Kinesin motor" evidence="12">
    <location>
        <begin position="9"/>
        <end position="327"/>
    </location>
</feature>
<feature type="binding site" evidence="9">
    <location>
        <begin position="86"/>
        <end position="93"/>
    </location>
    <ligand>
        <name>ATP</name>
        <dbReference type="ChEBI" id="CHEBI:30616"/>
    </ligand>
</feature>
<dbReference type="PROSITE" id="PS50067">
    <property type="entry name" value="KINESIN_MOTOR_2"/>
    <property type="match status" value="1"/>
</dbReference>
<dbReference type="GO" id="GO:0005874">
    <property type="term" value="C:microtubule"/>
    <property type="evidence" value="ECO:0007669"/>
    <property type="project" value="UniProtKB-KW"/>
</dbReference>
<dbReference type="PANTHER" id="PTHR47968:SF36">
    <property type="entry name" value="KINESIN HEAVY CHAIN ISOFORM X1"/>
    <property type="match status" value="1"/>
</dbReference>
<evidence type="ECO:0000256" key="11">
    <source>
        <dbReference type="SAM" id="Coils"/>
    </source>
</evidence>
<keyword evidence="5 9" id="KW-0067">ATP-binding</keyword>
<dbReference type="InterPro" id="IPR027640">
    <property type="entry name" value="Kinesin-like_fam"/>
</dbReference>
<evidence type="ECO:0000256" key="10">
    <source>
        <dbReference type="RuleBase" id="RU000394"/>
    </source>
</evidence>
<evidence type="ECO:0000313" key="13">
    <source>
        <dbReference type="Ensembl" id="ENSOKIP00005117134.1"/>
    </source>
</evidence>
<name>A0A8C7LFK5_ONCKI</name>
<sequence>MADVTSECNIKVLCRFRPLNQSEILRGDQFIPTFQGDDSVNVGGRSYVFDRVFPTNTTQEQVYNACAKQIVKDVLGGYNGTIFAYGQTASGKTHTMEGKLHDPNQMGIIPRIAEDIFNHIFGMDENLEFHIKVSYFEVYMDKIRDLLDVTKTNLAVHEDKNKIPYVKGCTERFVSSPDEVMDVIDEGKNNRHVAVTNMNEHSSRSHSIFLINIKQEHTETEQKLCGKLYLVDLAGSEKVSKTGAAGAVLDEAKNINKSLSALGNVISALAEGTKTHVPYRDSKMTRILQDSLGGNCRTTMFICCSPSSYNDAETKSTLMFGQRAKTIRNTASVNLELTADQWKRKYEKEKEKNKTMKETTQRLEAELNRWRNGENVPETERTTADVVRLESVEERSPVLILDNDTSSIVVRISEEERQKYEEEIRKLYKQLDDKDDEINLQCQLVEKLKEQMLDQDELLASSRGDGDKVQAELGRLQVESSCAKTEVKEVLQALEELAINYDQKSQEVEEKGLQNQLLADQLAQKMASLMELEAELSHMQEVSGQQRKRIADVLNGLMRDLSEFSTIVGNGEIKLPVEISGAIEEEFTVARLYISKIKSEVKSMVKRCRQLENLQLECHRKMEETGRELSSCQLLISQHEAKIRSLTEYMQSVELKKRMLEESHDSLSEELAKLQDQGNTSLYTCTHPPPSLQPGYRTKKVPRQQGEESHRGLHHMQMARLRDEINEKQRIIDDLTESKCVLILMLLMRMFPLPVRFLHERHEQTKQDLKGLEETVARELQTLHNLRKLFVQDLTSRVKKSTEMEPDDSGGSCTQKQKISFLENNLDQLTKVHKQLVRDNADLRCELPKLEKRLRSTAERVKALETALRDAKEGAMIDRRRYQQEVDRIKDAMRTKNTLRRPHAAQIGSAPTPNTVLLTVLTCPLFMDGELHRQSPINRIHDRNDTEHFENKIGA</sequence>
<proteinExistence type="inferred from homology"/>
<reference evidence="13" key="1">
    <citation type="submission" date="2025-08" db="UniProtKB">
        <authorList>
            <consortium name="Ensembl"/>
        </authorList>
    </citation>
    <scope>IDENTIFICATION</scope>
</reference>
<dbReference type="PRINTS" id="PR00380">
    <property type="entry name" value="KINESINHEAVY"/>
</dbReference>
<evidence type="ECO:0000256" key="4">
    <source>
        <dbReference type="ARBA" id="ARBA00022741"/>
    </source>
</evidence>
<dbReference type="GO" id="GO:0003777">
    <property type="term" value="F:microtubule motor activity"/>
    <property type="evidence" value="ECO:0007669"/>
    <property type="project" value="InterPro"/>
</dbReference>
<dbReference type="PANTHER" id="PTHR47968">
    <property type="entry name" value="CENTROMERE PROTEIN E"/>
    <property type="match status" value="1"/>
</dbReference>
<dbReference type="Gene3D" id="6.10.250.1590">
    <property type="match status" value="1"/>
</dbReference>
<dbReference type="InterPro" id="IPR036961">
    <property type="entry name" value="Kinesin_motor_dom_sf"/>
</dbReference>
<keyword evidence="4 9" id="KW-0547">Nucleotide-binding</keyword>
<protein>
    <recommendedName>
        <fullName evidence="10">Kinesin-like protein</fullName>
    </recommendedName>
</protein>
<evidence type="ECO:0000313" key="14">
    <source>
        <dbReference type="Proteomes" id="UP000694557"/>
    </source>
</evidence>
<feature type="coiled-coil region" evidence="11">
    <location>
        <begin position="718"/>
        <end position="789"/>
    </location>
</feature>
<evidence type="ECO:0000256" key="6">
    <source>
        <dbReference type="ARBA" id="ARBA00023054"/>
    </source>
</evidence>
<dbReference type="InterPro" id="IPR019821">
    <property type="entry name" value="Kinesin_motor_CS"/>
</dbReference>
<dbReference type="CDD" id="cd23649">
    <property type="entry name" value="Khc_CBD_cc"/>
    <property type="match status" value="1"/>
</dbReference>
<dbReference type="CDD" id="cd01369">
    <property type="entry name" value="KISc_KHC_KIF5"/>
    <property type="match status" value="1"/>
</dbReference>